<feature type="transmembrane region" description="Helical" evidence="1">
    <location>
        <begin position="248"/>
        <end position="270"/>
    </location>
</feature>
<feature type="transmembrane region" description="Helical" evidence="1">
    <location>
        <begin position="214"/>
        <end position="236"/>
    </location>
</feature>
<dbReference type="GO" id="GO:0005886">
    <property type="term" value="C:plasma membrane"/>
    <property type="evidence" value="ECO:0007669"/>
    <property type="project" value="UniProtKB-SubCell"/>
</dbReference>
<gene>
    <name evidence="2" type="ORF">GCM10007043_00430</name>
</gene>
<dbReference type="PANTHER" id="PTHR43471">
    <property type="entry name" value="ABC TRANSPORTER PERMEASE"/>
    <property type="match status" value="1"/>
</dbReference>
<keyword evidence="1" id="KW-0472">Membrane</keyword>
<dbReference type="Proteomes" id="UP000637720">
    <property type="component" value="Unassembled WGS sequence"/>
</dbReference>
<keyword evidence="1" id="KW-1133">Transmembrane helix</keyword>
<feature type="transmembrane region" description="Helical" evidence="1">
    <location>
        <begin position="26"/>
        <end position="45"/>
    </location>
</feature>
<name>A0A8J3F7R6_9BACI</name>
<reference evidence="2" key="1">
    <citation type="journal article" date="2014" name="Int. J. Syst. Evol. Microbiol.">
        <title>Complete genome sequence of Corynebacterium casei LMG S-19264T (=DSM 44701T), isolated from a smear-ripened cheese.</title>
        <authorList>
            <consortium name="US DOE Joint Genome Institute (JGI-PGF)"/>
            <person name="Walter F."/>
            <person name="Albersmeier A."/>
            <person name="Kalinowski J."/>
            <person name="Ruckert C."/>
        </authorList>
    </citation>
    <scope>NUCLEOTIDE SEQUENCE</scope>
    <source>
        <strain evidence="2">JCM 14719</strain>
    </source>
</reference>
<dbReference type="Pfam" id="PF12679">
    <property type="entry name" value="ABC2_membrane_2"/>
    <property type="match status" value="1"/>
</dbReference>
<accession>A0A8J3F7R6</accession>
<protein>
    <recommendedName>
        <fullName evidence="4">ABC transporter permease</fullName>
    </recommendedName>
</protein>
<dbReference type="EMBL" id="BMOF01000001">
    <property type="protein sequence ID" value="GGJ90635.1"/>
    <property type="molecule type" value="Genomic_DNA"/>
</dbReference>
<proteinExistence type="predicted"/>
<sequence>MNKLRGRFLQAVLAVELRRRVRSRRLAWLLSGYLAAIGAIILGYLDVSTGPDAVFSATSRELFSLLSTLQLVMVLFLTPAVTAGTISGERERQTLNLLLTTNLTAAEIVVGKLVSSLSFLALLVVASLPLYAIVFVYGGVSPTALASTFAFFLFTMAVVGSVSVLASALAHRTSAAMVATYAVVGVMVIGTVLLAQFAHLWWERVHQSAPPAGWLWGDLALAFNPVYSLWSVLGLHEGLNDRFFLPPVAVYVLGYGAMALAALAAAARAVGRARVEE</sequence>
<feature type="transmembrane region" description="Helical" evidence="1">
    <location>
        <begin position="144"/>
        <end position="166"/>
    </location>
</feature>
<reference evidence="2" key="2">
    <citation type="submission" date="2020-09" db="EMBL/GenBank/DDBJ databases">
        <authorList>
            <person name="Sun Q."/>
            <person name="Ohkuma M."/>
        </authorList>
    </citation>
    <scope>NUCLEOTIDE SEQUENCE</scope>
    <source>
        <strain evidence="2">JCM 14719</strain>
    </source>
</reference>
<dbReference type="AlphaFoldDB" id="A0A8J3F7R6"/>
<evidence type="ECO:0000313" key="2">
    <source>
        <dbReference type="EMBL" id="GGJ90635.1"/>
    </source>
</evidence>
<keyword evidence="1" id="KW-0812">Transmembrane</keyword>
<keyword evidence="3" id="KW-1185">Reference proteome</keyword>
<comment type="caution">
    <text evidence="2">The sequence shown here is derived from an EMBL/GenBank/DDBJ whole genome shotgun (WGS) entry which is preliminary data.</text>
</comment>
<evidence type="ECO:0008006" key="4">
    <source>
        <dbReference type="Google" id="ProtNLM"/>
    </source>
</evidence>
<dbReference type="PANTHER" id="PTHR43471:SF12">
    <property type="entry name" value="HYPOTHETICAL MEMBRANE PROTEIN, CONSERVED"/>
    <property type="match status" value="1"/>
</dbReference>
<feature type="transmembrane region" description="Helical" evidence="1">
    <location>
        <begin position="117"/>
        <end position="138"/>
    </location>
</feature>
<dbReference type="GO" id="GO:0140359">
    <property type="term" value="F:ABC-type transporter activity"/>
    <property type="evidence" value="ECO:0007669"/>
    <property type="project" value="InterPro"/>
</dbReference>
<feature type="transmembrane region" description="Helical" evidence="1">
    <location>
        <begin position="65"/>
        <end position="86"/>
    </location>
</feature>
<evidence type="ECO:0000256" key="1">
    <source>
        <dbReference type="SAM" id="Phobius"/>
    </source>
</evidence>
<organism evidence="2 3">
    <name type="scientific">Calditerricola satsumensis</name>
    <dbReference type="NCBI Taxonomy" id="373054"/>
    <lineage>
        <taxon>Bacteria</taxon>
        <taxon>Bacillati</taxon>
        <taxon>Bacillota</taxon>
        <taxon>Bacilli</taxon>
        <taxon>Bacillales</taxon>
        <taxon>Bacillaceae</taxon>
        <taxon>Calditerricola</taxon>
    </lineage>
</organism>
<feature type="transmembrane region" description="Helical" evidence="1">
    <location>
        <begin position="178"/>
        <end position="202"/>
    </location>
</feature>
<evidence type="ECO:0000313" key="3">
    <source>
        <dbReference type="Proteomes" id="UP000637720"/>
    </source>
</evidence>
<dbReference type="RefSeq" id="WP_188816475.1">
    <property type="nucleotide sequence ID" value="NZ_BMOF01000001.1"/>
</dbReference>